<dbReference type="Proteomes" id="UP001367508">
    <property type="component" value="Unassembled WGS sequence"/>
</dbReference>
<name>A0AAN9Q3Z4_CANGL</name>
<evidence type="ECO:0000313" key="2">
    <source>
        <dbReference type="Proteomes" id="UP001367508"/>
    </source>
</evidence>
<reference evidence="1 2" key="1">
    <citation type="submission" date="2024-01" db="EMBL/GenBank/DDBJ databases">
        <title>The genomes of 5 underutilized Papilionoideae crops provide insights into root nodulation and disease resistanc.</title>
        <authorList>
            <person name="Jiang F."/>
        </authorList>
    </citation>
    <scope>NUCLEOTIDE SEQUENCE [LARGE SCALE GENOMIC DNA]</scope>
    <source>
        <strain evidence="1">LVBAO_FW01</strain>
        <tissue evidence="1">Leaves</tissue>
    </source>
</reference>
<accession>A0AAN9Q3Z4</accession>
<protein>
    <submittedName>
        <fullName evidence="1">Uncharacterized protein</fullName>
    </submittedName>
</protein>
<organism evidence="1 2">
    <name type="scientific">Canavalia gladiata</name>
    <name type="common">Sword bean</name>
    <name type="synonym">Dolichos gladiatus</name>
    <dbReference type="NCBI Taxonomy" id="3824"/>
    <lineage>
        <taxon>Eukaryota</taxon>
        <taxon>Viridiplantae</taxon>
        <taxon>Streptophyta</taxon>
        <taxon>Embryophyta</taxon>
        <taxon>Tracheophyta</taxon>
        <taxon>Spermatophyta</taxon>
        <taxon>Magnoliopsida</taxon>
        <taxon>eudicotyledons</taxon>
        <taxon>Gunneridae</taxon>
        <taxon>Pentapetalae</taxon>
        <taxon>rosids</taxon>
        <taxon>fabids</taxon>
        <taxon>Fabales</taxon>
        <taxon>Fabaceae</taxon>
        <taxon>Papilionoideae</taxon>
        <taxon>50 kb inversion clade</taxon>
        <taxon>NPAAA clade</taxon>
        <taxon>indigoferoid/millettioid clade</taxon>
        <taxon>Phaseoleae</taxon>
        <taxon>Canavalia</taxon>
    </lineage>
</organism>
<evidence type="ECO:0000313" key="1">
    <source>
        <dbReference type="EMBL" id="KAK7323705.1"/>
    </source>
</evidence>
<comment type="caution">
    <text evidence="1">The sequence shown here is derived from an EMBL/GenBank/DDBJ whole genome shotgun (WGS) entry which is preliminary data.</text>
</comment>
<sequence length="184" mass="21184">MVRKHKRERVRFSHHDLTIVTRLQGAPGVTQNSNKLHQHSTTGYPGAGSSLHAEGSGCECLTSKILNAGKRPKSSCWYRMPSNDRPVCLEKLIRRDHTNIEEAEPDRSWRNGYASRTKALLLLCAWIFDDERPCQRTHDRNGGVDASDPSKPPFWWILNKRWQLTVGQRECNTCRAYVFRSREP</sequence>
<dbReference type="AlphaFoldDB" id="A0AAN9Q3Z4"/>
<dbReference type="EMBL" id="JAYMYQ010000006">
    <property type="protein sequence ID" value="KAK7323705.1"/>
    <property type="molecule type" value="Genomic_DNA"/>
</dbReference>
<gene>
    <name evidence="1" type="ORF">VNO77_27195</name>
</gene>
<proteinExistence type="predicted"/>
<keyword evidence="2" id="KW-1185">Reference proteome</keyword>